<gene>
    <name evidence="1" type="ORF">K4A83_21980</name>
</gene>
<accession>A0ABT3LD44</accession>
<organism evidence="1 2">
    <name type="scientific">Spirulina subsalsa FACHB-351</name>
    <dbReference type="NCBI Taxonomy" id="234711"/>
    <lineage>
        <taxon>Bacteria</taxon>
        <taxon>Bacillati</taxon>
        <taxon>Cyanobacteriota</taxon>
        <taxon>Cyanophyceae</taxon>
        <taxon>Spirulinales</taxon>
        <taxon>Spirulinaceae</taxon>
        <taxon>Spirulina</taxon>
    </lineage>
</organism>
<sequence length="168" mass="19381">MTKLESLRCSGSDFDGLMVYWLDVSLPETILSQTGDGKPLIWVMIAQLDELRVRGQEFKALQALQKAPELQNDGVARREVKQRLVEAKRLLDETFTRSLSWSTGDNSCWVNGEQVEIHSRREFQSRLSDLCDRVYSQCLILDNELINRRELTPSKNFVQMDLEQFIGV</sequence>
<reference evidence="1 2" key="1">
    <citation type="submission" date="2021-08" db="EMBL/GenBank/DDBJ databases">
        <title>Draft genome sequence of Spirulina subsalsa with high tolerance to salinity and hype-accumulation of phycocyanin.</title>
        <authorList>
            <person name="Pei H."/>
            <person name="Jiang L."/>
        </authorList>
    </citation>
    <scope>NUCLEOTIDE SEQUENCE [LARGE SCALE GENOMIC DNA]</scope>
    <source>
        <strain evidence="1 2">FACHB-351</strain>
    </source>
</reference>
<name>A0ABT3LD44_9CYAN</name>
<dbReference type="RefSeq" id="WP_265266848.1">
    <property type="nucleotide sequence ID" value="NZ_JAIHOM010000204.1"/>
</dbReference>
<evidence type="ECO:0000313" key="2">
    <source>
        <dbReference type="Proteomes" id="UP001526426"/>
    </source>
</evidence>
<protein>
    <submittedName>
        <fullName evidence="1">Uncharacterized protein</fullName>
    </submittedName>
</protein>
<keyword evidence="2" id="KW-1185">Reference proteome</keyword>
<proteinExistence type="predicted"/>
<evidence type="ECO:0000313" key="1">
    <source>
        <dbReference type="EMBL" id="MCW6038905.1"/>
    </source>
</evidence>
<dbReference type="Proteomes" id="UP001526426">
    <property type="component" value="Unassembled WGS sequence"/>
</dbReference>
<comment type="caution">
    <text evidence="1">The sequence shown here is derived from an EMBL/GenBank/DDBJ whole genome shotgun (WGS) entry which is preliminary data.</text>
</comment>
<dbReference type="EMBL" id="JAIHOM010000204">
    <property type="protein sequence ID" value="MCW6038905.1"/>
    <property type="molecule type" value="Genomic_DNA"/>
</dbReference>